<evidence type="ECO:0000313" key="2">
    <source>
        <dbReference type="EMBL" id="MDT9683343.1"/>
    </source>
</evidence>
<reference evidence="2 3" key="1">
    <citation type="submission" date="2023-09" db="EMBL/GenBank/DDBJ databases">
        <title>Streptomyces sp. nov.: A antagonism against Alternaria gaisen Producing Streptochlin, Isolated from Tamarix root soil.</title>
        <authorList>
            <person name="Chen Y."/>
        </authorList>
    </citation>
    <scope>NUCLEOTIDE SEQUENCE [LARGE SCALE GENOMIC DNA]</scope>
    <source>
        <strain evidence="2 3">TRM76323</strain>
    </source>
</reference>
<dbReference type="RefSeq" id="WP_315878417.1">
    <property type="nucleotide sequence ID" value="NZ_JAWCTQ010000016.1"/>
</dbReference>
<protein>
    <recommendedName>
        <fullName evidence="1">Cyclic-phosphate processing Receiver domain-containing protein</fullName>
    </recommendedName>
</protein>
<dbReference type="InterPro" id="IPR009014">
    <property type="entry name" value="Transketo_C/PFOR_II"/>
</dbReference>
<sequence>MVNIFLDDDLENRVTPKGFIRFVNLETLIKYMKDNSPSVHILSLDNDLGLGLMEGYEAVKEFAKEGWNVEVINAHTANSVARNHIISSVISYNNHGLTNAKVSELSALELLKEFGKE</sequence>
<feature type="domain" description="Cyclic-phosphate processing Receiver" evidence="1">
    <location>
        <begin position="3"/>
        <end position="87"/>
    </location>
</feature>
<evidence type="ECO:0000259" key="1">
    <source>
        <dbReference type="Pfam" id="PF20274"/>
    </source>
</evidence>
<dbReference type="InterPro" id="IPR046909">
    <property type="entry name" value="cREC_REC"/>
</dbReference>
<name>A0ABU3QKP3_9ACTN</name>
<evidence type="ECO:0000313" key="3">
    <source>
        <dbReference type="Proteomes" id="UP001250181"/>
    </source>
</evidence>
<dbReference type="Pfam" id="PF20274">
    <property type="entry name" value="cREC_REC"/>
    <property type="match status" value="1"/>
</dbReference>
<dbReference type="SUPFAM" id="SSF52922">
    <property type="entry name" value="TK C-terminal domain-like"/>
    <property type="match status" value="1"/>
</dbReference>
<accession>A0ABU3QKP3</accession>
<organism evidence="2 3">
    <name type="scientific">Streptomyces tamarix</name>
    <dbReference type="NCBI Taxonomy" id="3078565"/>
    <lineage>
        <taxon>Bacteria</taxon>
        <taxon>Bacillati</taxon>
        <taxon>Actinomycetota</taxon>
        <taxon>Actinomycetes</taxon>
        <taxon>Kitasatosporales</taxon>
        <taxon>Streptomycetaceae</taxon>
        <taxon>Streptomyces</taxon>
    </lineage>
</organism>
<gene>
    <name evidence="2" type="ORF">RND61_14855</name>
</gene>
<keyword evidence="3" id="KW-1185">Reference proteome</keyword>
<dbReference type="Proteomes" id="UP001250181">
    <property type="component" value="Unassembled WGS sequence"/>
</dbReference>
<comment type="caution">
    <text evidence="2">The sequence shown here is derived from an EMBL/GenBank/DDBJ whole genome shotgun (WGS) entry which is preliminary data.</text>
</comment>
<dbReference type="EMBL" id="JAWCTQ010000016">
    <property type="protein sequence ID" value="MDT9683343.1"/>
    <property type="molecule type" value="Genomic_DNA"/>
</dbReference>
<proteinExistence type="predicted"/>